<dbReference type="Gene3D" id="3.90.100.10">
    <property type="entry name" value="Orn/Lys/Arg decarboxylase, C-terminal domain"/>
    <property type="match status" value="1"/>
</dbReference>
<keyword evidence="3" id="KW-0210">Decarboxylase</keyword>
<sequence length="459" mass="52127">MNYPIYDKLKQLNKEDVYPFHMPGHKRQKQSIMEGDAVFALDTTEITGFDDLHHPEGMIKESMEYVRHIYGSKESYFLINSSTAGILSAVTAACRYGDKILISRNCHKSVYHAISLLGLRPVYLYPDIKQDICTGITSYQVREILNRENGIKAAVIVSPTYEGIVSDIRGIAKVLHERNVPLIVDEAHGAHFIFHSRFPESAVSQGADAVIQSLHKTLPSLTQTGLLHICGSRIRKREIEQALTTFQSSSPSYILMASIDYCVRKCAGSPQLFEDYIQNLKEIRTRLDQMRHLKLLKTDDPGKLVIQTGNTDLTGKKLFDILRMQYKMELEMSEIPYAIAMTSICDSREALDRLCSALIEIDGSLKDTEENHETFNIINELVLTPYEAKIRDRKRIRLEQAAGEISAEYVFLYPPGIPVIVPGERISGDAIKKILKYREQKMNLIGLDEEHIYTVDERV</sequence>
<evidence type="ECO:0000256" key="2">
    <source>
        <dbReference type="ARBA" id="ARBA00010671"/>
    </source>
</evidence>
<dbReference type="InterPro" id="IPR015421">
    <property type="entry name" value="PyrdxlP-dep_Trfase_major"/>
</dbReference>
<dbReference type="GO" id="GO:0008792">
    <property type="term" value="F:arginine decarboxylase activity"/>
    <property type="evidence" value="ECO:0007669"/>
    <property type="project" value="UniProtKB-EC"/>
</dbReference>
<evidence type="ECO:0000313" key="9">
    <source>
        <dbReference type="Proteomes" id="UP000298653"/>
    </source>
</evidence>
<dbReference type="EC" id="4.1.1.19" evidence="8"/>
<dbReference type="EC" id="4.1.1.17" evidence="8"/>
<dbReference type="InterPro" id="IPR000310">
    <property type="entry name" value="Orn/Lys/Arg_deCO2ase_major_dom"/>
</dbReference>
<dbReference type="AlphaFoldDB" id="A0A4P8IAM9"/>
<evidence type="ECO:0000256" key="5">
    <source>
        <dbReference type="ARBA" id="ARBA00023239"/>
    </source>
</evidence>
<dbReference type="SUPFAM" id="SSF55904">
    <property type="entry name" value="Ornithine decarboxylase C-terminal domain"/>
    <property type="match status" value="1"/>
</dbReference>
<dbReference type="Gene3D" id="3.40.640.10">
    <property type="entry name" value="Type I PLP-dependent aspartate aminotransferase-like (Major domain)"/>
    <property type="match status" value="1"/>
</dbReference>
<dbReference type="KEGG" id="arf:AR1Y2_0083"/>
<dbReference type="PANTHER" id="PTHR43277:SF3">
    <property type="entry name" value="DECARBOXYLASE, PUTATIVE-RELATED"/>
    <property type="match status" value="1"/>
</dbReference>
<dbReference type="SUPFAM" id="SSF53383">
    <property type="entry name" value="PLP-dependent transferases"/>
    <property type="match status" value="1"/>
</dbReference>
<dbReference type="InterPro" id="IPR015424">
    <property type="entry name" value="PyrdxlP-dep_Trfase"/>
</dbReference>
<name>A0A4P8IAM9_9FIRM</name>
<dbReference type="InterPro" id="IPR036633">
    <property type="entry name" value="Prn/Lys/Arg_de-COase_C_sf"/>
</dbReference>
<evidence type="ECO:0000259" key="6">
    <source>
        <dbReference type="Pfam" id="PF01276"/>
    </source>
</evidence>
<evidence type="ECO:0000313" key="8">
    <source>
        <dbReference type="EMBL" id="QCP33537.1"/>
    </source>
</evidence>
<proteinExistence type="inferred from homology"/>
<dbReference type="EC" id="4.1.1.18" evidence="8"/>
<accession>A0A4P8IAM9</accession>
<keyword evidence="5 8" id="KW-0456">Lyase</keyword>
<keyword evidence="4" id="KW-0663">Pyridoxal phosphate</keyword>
<dbReference type="GO" id="GO:0004586">
    <property type="term" value="F:ornithine decarboxylase activity"/>
    <property type="evidence" value="ECO:0007669"/>
    <property type="project" value="UniProtKB-EC"/>
</dbReference>
<dbReference type="Pfam" id="PF01276">
    <property type="entry name" value="OKR_DC_1"/>
    <property type="match status" value="1"/>
</dbReference>
<dbReference type="PANTHER" id="PTHR43277">
    <property type="entry name" value="ARGININE DECARBOXYLASE"/>
    <property type="match status" value="1"/>
</dbReference>
<feature type="domain" description="Orn/Lys/Arg decarboxylase C-terminal" evidence="7">
    <location>
        <begin position="350"/>
        <end position="437"/>
    </location>
</feature>
<comment type="similarity">
    <text evidence="2">Belongs to the Orn/Lys/Arg decarboxylase class-I family.</text>
</comment>
<dbReference type="Proteomes" id="UP000298653">
    <property type="component" value="Chromosome"/>
</dbReference>
<organism evidence="8 9">
    <name type="scientific">Anaerostipes rhamnosivorans</name>
    <dbReference type="NCBI Taxonomy" id="1229621"/>
    <lineage>
        <taxon>Bacteria</taxon>
        <taxon>Bacillati</taxon>
        <taxon>Bacillota</taxon>
        <taxon>Clostridia</taxon>
        <taxon>Lachnospirales</taxon>
        <taxon>Lachnospiraceae</taxon>
        <taxon>Anaerostipes</taxon>
    </lineage>
</organism>
<reference evidence="8 9" key="1">
    <citation type="submission" date="2019-05" db="EMBL/GenBank/DDBJ databases">
        <title>Complete genome sequencing of Anaerostipes rhamnosivorans.</title>
        <authorList>
            <person name="Bui T.P.N."/>
            <person name="de Vos W.M."/>
        </authorList>
    </citation>
    <scope>NUCLEOTIDE SEQUENCE [LARGE SCALE GENOMIC DNA]</scope>
    <source>
        <strain evidence="8 9">1y2</strain>
    </source>
</reference>
<dbReference type="RefSeq" id="WP_137327201.1">
    <property type="nucleotide sequence ID" value="NZ_CP040058.1"/>
</dbReference>
<evidence type="ECO:0000259" key="7">
    <source>
        <dbReference type="Pfam" id="PF03711"/>
    </source>
</evidence>
<feature type="domain" description="Orn/Lys/Arg decarboxylases family 1 pyridoxal-P attachment site" evidence="6">
    <location>
        <begin position="4"/>
        <end position="298"/>
    </location>
</feature>
<evidence type="ECO:0000256" key="3">
    <source>
        <dbReference type="ARBA" id="ARBA00022793"/>
    </source>
</evidence>
<dbReference type="GO" id="GO:0008923">
    <property type="term" value="F:lysine decarboxylase activity"/>
    <property type="evidence" value="ECO:0007669"/>
    <property type="project" value="UniProtKB-EC"/>
</dbReference>
<dbReference type="Pfam" id="PF03711">
    <property type="entry name" value="OKR_DC_1_C"/>
    <property type="match status" value="1"/>
</dbReference>
<dbReference type="InterPro" id="IPR052357">
    <property type="entry name" value="Orn_Lys_Arg_decarboxylase-I"/>
</dbReference>
<dbReference type="EMBL" id="CP040058">
    <property type="protein sequence ID" value="QCP33537.1"/>
    <property type="molecule type" value="Genomic_DNA"/>
</dbReference>
<protein>
    <submittedName>
        <fullName evidence="8">Arginine decarboxylase</fullName>
        <ecNumber evidence="8">4.1.1.17</ecNumber>
        <ecNumber evidence="8">4.1.1.18</ecNumber>
        <ecNumber evidence="8">4.1.1.19</ecNumber>
    </submittedName>
</protein>
<comment type="cofactor">
    <cofactor evidence="1">
        <name>pyridoxal 5'-phosphate</name>
        <dbReference type="ChEBI" id="CHEBI:597326"/>
    </cofactor>
</comment>
<keyword evidence="9" id="KW-1185">Reference proteome</keyword>
<evidence type="ECO:0000256" key="1">
    <source>
        <dbReference type="ARBA" id="ARBA00001933"/>
    </source>
</evidence>
<dbReference type="InterPro" id="IPR008286">
    <property type="entry name" value="Prn/Lys/Arg_de-COase_C"/>
</dbReference>
<evidence type="ECO:0000256" key="4">
    <source>
        <dbReference type="ARBA" id="ARBA00022898"/>
    </source>
</evidence>
<gene>
    <name evidence="8" type="ORF">AR1Y2_0083</name>
</gene>
<dbReference type="OrthoDB" id="9815233at2"/>